<evidence type="ECO:0000256" key="6">
    <source>
        <dbReference type="SAM" id="MobiDB-lite"/>
    </source>
</evidence>
<keyword evidence="3 4" id="KW-0346">Stress response</keyword>
<comment type="similarity">
    <text evidence="1 3 5">Belongs to the GrpE family.</text>
</comment>
<dbReference type="RefSeq" id="WP_309956550.1">
    <property type="nucleotide sequence ID" value="NZ_JAVDUJ010000001.1"/>
</dbReference>
<dbReference type="Proteomes" id="UP001266099">
    <property type="component" value="Unassembled WGS sequence"/>
</dbReference>
<protein>
    <recommendedName>
        <fullName evidence="3 4">Protein GrpE</fullName>
    </recommendedName>
    <alternativeName>
        <fullName evidence="3">HSP-70 cofactor</fullName>
    </alternativeName>
</protein>
<dbReference type="PANTHER" id="PTHR21237">
    <property type="entry name" value="GRPE PROTEIN"/>
    <property type="match status" value="1"/>
</dbReference>
<dbReference type="PRINTS" id="PR00773">
    <property type="entry name" value="GRPEPROTEIN"/>
</dbReference>
<organism evidence="7 8">
    <name type="scientific">Arcanobacterium hippocoleae</name>
    <dbReference type="NCBI Taxonomy" id="149017"/>
    <lineage>
        <taxon>Bacteria</taxon>
        <taxon>Bacillati</taxon>
        <taxon>Actinomycetota</taxon>
        <taxon>Actinomycetes</taxon>
        <taxon>Actinomycetales</taxon>
        <taxon>Actinomycetaceae</taxon>
        <taxon>Arcanobacterium</taxon>
    </lineage>
</organism>
<evidence type="ECO:0000313" key="7">
    <source>
        <dbReference type="EMBL" id="MDR6939684.1"/>
    </source>
</evidence>
<dbReference type="HAMAP" id="MF_01151">
    <property type="entry name" value="GrpE"/>
    <property type="match status" value="1"/>
</dbReference>
<dbReference type="Gene3D" id="2.30.22.10">
    <property type="entry name" value="Head domain of nucleotide exchange factor GrpE"/>
    <property type="match status" value="1"/>
</dbReference>
<dbReference type="CDD" id="cd00446">
    <property type="entry name" value="GrpE"/>
    <property type="match status" value="1"/>
</dbReference>
<evidence type="ECO:0000256" key="2">
    <source>
        <dbReference type="ARBA" id="ARBA00023186"/>
    </source>
</evidence>
<dbReference type="InterPro" id="IPR009012">
    <property type="entry name" value="GrpE_head"/>
</dbReference>
<dbReference type="SUPFAM" id="SSF58014">
    <property type="entry name" value="Coiled-coil domain of nucleotide exchange factor GrpE"/>
    <property type="match status" value="1"/>
</dbReference>
<keyword evidence="3" id="KW-0963">Cytoplasm</keyword>
<dbReference type="InterPro" id="IPR013805">
    <property type="entry name" value="GrpE_CC"/>
</dbReference>
<proteinExistence type="inferred from homology"/>
<dbReference type="SUPFAM" id="SSF51064">
    <property type="entry name" value="Head domain of nucleotide exchange factor GrpE"/>
    <property type="match status" value="1"/>
</dbReference>
<dbReference type="InterPro" id="IPR000740">
    <property type="entry name" value="GrpE"/>
</dbReference>
<dbReference type="PANTHER" id="PTHR21237:SF23">
    <property type="entry name" value="GRPE PROTEIN HOMOLOG, MITOCHONDRIAL"/>
    <property type="match status" value="1"/>
</dbReference>
<evidence type="ECO:0000256" key="3">
    <source>
        <dbReference type="HAMAP-Rule" id="MF_01151"/>
    </source>
</evidence>
<feature type="compositionally biased region" description="Low complexity" evidence="6">
    <location>
        <begin position="28"/>
        <end position="47"/>
    </location>
</feature>
<evidence type="ECO:0000256" key="4">
    <source>
        <dbReference type="RuleBase" id="RU000639"/>
    </source>
</evidence>
<evidence type="ECO:0000256" key="1">
    <source>
        <dbReference type="ARBA" id="ARBA00009054"/>
    </source>
</evidence>
<gene>
    <name evidence="3" type="primary">grpE</name>
    <name evidence="7" type="ORF">J2S36_001227</name>
</gene>
<comment type="caution">
    <text evidence="7">The sequence shown here is derived from an EMBL/GenBank/DDBJ whole genome shotgun (WGS) entry which is preliminary data.</text>
</comment>
<name>A0ABU1T2R8_9ACTO</name>
<dbReference type="EMBL" id="JAVDUJ010000001">
    <property type="protein sequence ID" value="MDR6939684.1"/>
    <property type="molecule type" value="Genomic_DNA"/>
</dbReference>
<reference evidence="7 8" key="1">
    <citation type="submission" date="2023-07" db="EMBL/GenBank/DDBJ databases">
        <title>Sequencing the genomes of 1000 actinobacteria strains.</title>
        <authorList>
            <person name="Klenk H.-P."/>
        </authorList>
    </citation>
    <scope>NUCLEOTIDE SEQUENCE [LARGE SCALE GENOMIC DNA]</scope>
    <source>
        <strain evidence="7 8">DSM 15539</strain>
    </source>
</reference>
<evidence type="ECO:0000256" key="5">
    <source>
        <dbReference type="RuleBase" id="RU004478"/>
    </source>
</evidence>
<accession>A0ABU1T2R8</accession>
<dbReference type="PROSITE" id="PS01071">
    <property type="entry name" value="GRPE"/>
    <property type="match status" value="1"/>
</dbReference>
<feature type="region of interest" description="Disordered" evidence="6">
    <location>
        <begin position="1"/>
        <end position="61"/>
    </location>
</feature>
<comment type="function">
    <text evidence="3 4">Participates actively in the response to hyperosmotic and heat shock by preventing the aggregation of stress-denatured proteins, in association with DnaK and GrpE. It is the nucleotide exchange factor for DnaK and may function as a thermosensor. Unfolded proteins bind initially to DnaJ; upon interaction with the DnaJ-bound protein, DnaK hydrolyzes its bound ATP, resulting in the formation of a stable complex. GrpE releases ADP from DnaK; ATP binding to DnaK triggers the release of the substrate protein, thus completing the reaction cycle. Several rounds of ATP-dependent interactions between DnaJ, DnaK and GrpE are required for fully efficient folding.</text>
</comment>
<dbReference type="Gene3D" id="3.90.20.20">
    <property type="match status" value="1"/>
</dbReference>
<dbReference type="Pfam" id="PF01025">
    <property type="entry name" value="GrpE"/>
    <property type="match status" value="1"/>
</dbReference>
<sequence length="213" mass="23221">MAEEMNQEERIEAATENQAAETLHAADASAGIAENASEAAASKADSATQNNRAEEPEATGELSELDQALLEVAELKEQLARRNADVYNVQQEYANYVKRTKLEAQSHKESGIQKVIEVLLGVLDNAALAREHGELTGPAGKVVEELENTLRTNFMLERFGAVGDEFDPQIHEALMHQTSPDAEKEEISVLIQAGYKQGEKVLRPARVGVVSPE</sequence>
<comment type="subunit">
    <text evidence="3">Homodimer.</text>
</comment>
<evidence type="ECO:0000313" key="8">
    <source>
        <dbReference type="Proteomes" id="UP001266099"/>
    </source>
</evidence>
<keyword evidence="8" id="KW-1185">Reference proteome</keyword>
<comment type="subcellular location">
    <subcellularLocation>
        <location evidence="3">Cytoplasm</location>
    </subcellularLocation>
</comment>
<keyword evidence="2 3" id="KW-0143">Chaperone</keyword>